<evidence type="ECO:0000256" key="7">
    <source>
        <dbReference type="ARBA" id="ARBA00022490"/>
    </source>
</evidence>
<dbReference type="Pfam" id="PF07494">
    <property type="entry name" value="Reg_prop"/>
    <property type="match status" value="10"/>
</dbReference>
<dbReference type="InterPro" id="IPR015943">
    <property type="entry name" value="WD40/YVTN_repeat-like_dom_sf"/>
</dbReference>
<dbReference type="Pfam" id="PF07730">
    <property type="entry name" value="HisKA_3"/>
    <property type="match status" value="1"/>
</dbReference>
<evidence type="ECO:0000259" key="15">
    <source>
        <dbReference type="PROSITE" id="PS50109"/>
    </source>
</evidence>
<evidence type="ECO:0000256" key="5">
    <source>
        <dbReference type="ARBA" id="ARBA00017322"/>
    </source>
</evidence>
<dbReference type="InterPro" id="IPR003594">
    <property type="entry name" value="HATPase_dom"/>
</dbReference>
<dbReference type="SMART" id="SM00387">
    <property type="entry name" value="HATPase_c"/>
    <property type="match status" value="1"/>
</dbReference>
<dbReference type="CDD" id="cd16917">
    <property type="entry name" value="HATPase_UhpB-NarQ-NarX-like"/>
    <property type="match status" value="1"/>
</dbReference>
<dbReference type="InterPro" id="IPR011123">
    <property type="entry name" value="Y_Y_Y"/>
</dbReference>
<protein>
    <recommendedName>
        <fullName evidence="5">Oxygen sensor histidine kinase NreB</fullName>
        <ecNumber evidence="4">2.7.13.3</ecNumber>
    </recommendedName>
    <alternativeName>
        <fullName evidence="13">Nitrogen regulation protein B</fullName>
    </alternativeName>
</protein>
<keyword evidence="17" id="KW-1185">Reference proteome</keyword>
<dbReference type="GO" id="GO:0005737">
    <property type="term" value="C:cytoplasm"/>
    <property type="evidence" value="ECO:0007669"/>
    <property type="project" value="UniProtKB-SubCell"/>
</dbReference>
<dbReference type="PANTHER" id="PTHR43547:SF2">
    <property type="entry name" value="HYBRID SIGNAL TRANSDUCTION HISTIDINE KINASE C"/>
    <property type="match status" value="1"/>
</dbReference>
<dbReference type="InterPro" id="IPR005467">
    <property type="entry name" value="His_kinase_dom"/>
</dbReference>
<gene>
    <name evidence="16" type="ORF">FHG12_05430</name>
</gene>
<proteinExistence type="predicted"/>
<sequence>MQRIVYLIVMFWACGLLIPVQAAGQAPPLTFRTLTSANGLSENSVYAMVQDRRGFLWMGTQDGLSRYDGTDFRVFRNDPQRPGSLSSNFILSLCQDHKGAIWVGTGGGGLNRYNPLTDTFQAFQYDPASSTSLADDFVRAVFCDATGQVWAGTEGGLHLFDADKGRFHRFRHDAREVANVRRNSIRAIAQTPDGTLWVGTGEGRISRADLASGRLVPHPHWVAAGPVTALMADQKGGLWVGTENEGLRYLPADGSPIRIFRHSAEPGALPANAVHTLLLDKAQTLWVGTGAGLSRYQPSTGSFSTYQHQQAVPQSLPDDAVQSLYQDRSGLLWAGTEGGVSNFEAEPPAFITYPISTNPGAVWAVSEDAASRVWVGTETEGLVCYNPLTKRRTGFRHDPQDPGSLSQDFVRALCFDRRGRLWVGTQSQGLNCLEPGARRFVHYRHQPGQLNSLSDDFIRSVYEDPQGRLWIGTEGGLNLFDPTSKRFIVFRANAANPNGLSNNFVRVVLQDRRGMIWVGTGGGGLCRYDPQTARFRTYRSNPQDRKSLSSNFVRAILEDHTGTLWIGTEGGGFCMLEDPEKGYFRSFRQSMGLPNDVVYSVLEDKENNLWLSTNKGIARFTPRNGQIHTFDTRDGLIQDEFNAGASHLGRNSGRLYFGGVNGLVVFRPEQVRTNPTPPPVVFTNLRKFNQAVELDTSITERRVLRLAPEDYFFTVEFAALNFRLPDKNRYVYKLENFDPAWVQAGGRHEATYTNLPPGTYTLRVRAANNDGLWNRRGAALTVVVAPAWYQTWWLRLAASWAAFALLFGLYRLRVRQLLALEQVRHGIARDLHDDMGSTLSSISILSQVARTHQQQQRPQQAAAVLEQIGESSRRMLDAMDDIVWAINPAHDAVEDVTARMRAFASEALEARGIALAFRVAPEVRGLALAMPARREFFLLFKEAVHNLAKYARCRQATVTLARPAAHRLVLTVQDDGVGFDPQAPAQGGGHGLANMRARARALGGQLALCTAPGRGTTLTLTIPVNG</sequence>
<dbReference type="EC" id="2.7.13.3" evidence="4"/>
<keyword evidence="6" id="KW-0004">4Fe-4S</keyword>
<evidence type="ECO:0000256" key="2">
    <source>
        <dbReference type="ARBA" id="ARBA00001966"/>
    </source>
</evidence>
<dbReference type="GO" id="GO:0000155">
    <property type="term" value="F:phosphorelay sensor kinase activity"/>
    <property type="evidence" value="ECO:0007669"/>
    <property type="project" value="InterPro"/>
</dbReference>
<evidence type="ECO:0000256" key="9">
    <source>
        <dbReference type="ARBA" id="ARBA00022723"/>
    </source>
</evidence>
<dbReference type="Gene3D" id="3.30.565.10">
    <property type="entry name" value="Histidine kinase-like ATPase, C-terminal domain"/>
    <property type="match status" value="1"/>
</dbReference>
<reference evidence="16 17" key="1">
    <citation type="submission" date="2019-06" db="EMBL/GenBank/DDBJ databases">
        <authorList>
            <person name="Srinivasan S."/>
        </authorList>
    </citation>
    <scope>NUCLEOTIDE SEQUENCE [LARGE SCALE GENOMIC DNA]</scope>
    <source>
        <strain evidence="16 17">17J68-5</strain>
    </source>
</reference>
<dbReference type="GO" id="GO:0051539">
    <property type="term" value="F:4 iron, 4 sulfur cluster binding"/>
    <property type="evidence" value="ECO:0007669"/>
    <property type="project" value="UniProtKB-KW"/>
</dbReference>
<dbReference type="PRINTS" id="PR00344">
    <property type="entry name" value="BCTRLSENSOR"/>
</dbReference>
<dbReference type="GO" id="GO:0046872">
    <property type="term" value="F:metal ion binding"/>
    <property type="evidence" value="ECO:0007669"/>
    <property type="project" value="UniProtKB-KW"/>
</dbReference>
<evidence type="ECO:0000256" key="3">
    <source>
        <dbReference type="ARBA" id="ARBA00004496"/>
    </source>
</evidence>
<dbReference type="Pfam" id="PF07495">
    <property type="entry name" value="Y_Y_Y"/>
    <property type="match status" value="1"/>
</dbReference>
<dbReference type="SUPFAM" id="SSF63829">
    <property type="entry name" value="Calcium-dependent phosphotriesterase"/>
    <property type="match status" value="3"/>
</dbReference>
<dbReference type="GO" id="GO:0016020">
    <property type="term" value="C:membrane"/>
    <property type="evidence" value="ECO:0007669"/>
    <property type="project" value="InterPro"/>
</dbReference>
<comment type="catalytic activity">
    <reaction evidence="1">
        <text>ATP + protein L-histidine = ADP + protein N-phospho-L-histidine.</text>
        <dbReference type="EC" id="2.7.13.3"/>
    </reaction>
</comment>
<evidence type="ECO:0000256" key="13">
    <source>
        <dbReference type="ARBA" id="ARBA00030800"/>
    </source>
</evidence>
<dbReference type="InterPro" id="IPR011110">
    <property type="entry name" value="Reg_prop"/>
</dbReference>
<evidence type="ECO:0000256" key="6">
    <source>
        <dbReference type="ARBA" id="ARBA00022485"/>
    </source>
</evidence>
<dbReference type="Gene3D" id="2.60.40.10">
    <property type="entry name" value="Immunoglobulins"/>
    <property type="match status" value="1"/>
</dbReference>
<dbReference type="Gene3D" id="2.130.10.10">
    <property type="entry name" value="YVTN repeat-like/Quinoprotein amine dehydrogenase"/>
    <property type="match status" value="3"/>
</dbReference>
<dbReference type="InterPro" id="IPR004358">
    <property type="entry name" value="Sig_transdc_His_kin-like_C"/>
</dbReference>
<dbReference type="PROSITE" id="PS50109">
    <property type="entry name" value="HIS_KIN"/>
    <property type="match status" value="1"/>
</dbReference>
<dbReference type="KEGG" id="hyj:FHG12_05430"/>
<feature type="signal peptide" evidence="14">
    <location>
        <begin position="1"/>
        <end position="22"/>
    </location>
</feature>
<dbReference type="Pfam" id="PF02518">
    <property type="entry name" value="HATPase_c"/>
    <property type="match status" value="1"/>
</dbReference>
<organism evidence="16 17">
    <name type="scientific">Hymenobacter jejuensis</name>
    <dbReference type="NCBI Taxonomy" id="2502781"/>
    <lineage>
        <taxon>Bacteria</taxon>
        <taxon>Pseudomonadati</taxon>
        <taxon>Bacteroidota</taxon>
        <taxon>Cytophagia</taxon>
        <taxon>Cytophagales</taxon>
        <taxon>Hymenobacteraceae</taxon>
        <taxon>Hymenobacter</taxon>
    </lineage>
</organism>
<accession>A0A5B8A0D8</accession>
<keyword evidence="9" id="KW-0479">Metal-binding</keyword>
<keyword evidence="11" id="KW-0411">Iron-sulfur</keyword>
<dbReference type="GO" id="GO:0046983">
    <property type="term" value="F:protein dimerization activity"/>
    <property type="evidence" value="ECO:0007669"/>
    <property type="project" value="InterPro"/>
</dbReference>
<evidence type="ECO:0000256" key="4">
    <source>
        <dbReference type="ARBA" id="ARBA00012438"/>
    </source>
</evidence>
<keyword evidence="8" id="KW-0597">Phosphoprotein</keyword>
<dbReference type="RefSeq" id="WP_139514763.1">
    <property type="nucleotide sequence ID" value="NZ_CP040896.1"/>
</dbReference>
<comment type="function">
    <text evidence="12">Member of the two-component regulatory system NreB/NreC involved in the control of dissimilatory nitrate/nitrite reduction in response to oxygen. NreB functions as a direct oxygen sensor histidine kinase which is autophosphorylated, in the absence of oxygen, probably at the conserved histidine residue, and transfers its phosphate group probably to a conserved aspartate residue of NreC. NreB/NreC activates the expression of the nitrate (narGHJI) and nitrite (nir) reductase operons, as well as the putative nitrate transporter gene narT.</text>
</comment>
<comment type="subcellular location">
    <subcellularLocation>
        <location evidence="3">Cytoplasm</location>
    </subcellularLocation>
</comment>
<dbReference type="PANTHER" id="PTHR43547">
    <property type="entry name" value="TWO-COMPONENT HISTIDINE KINASE"/>
    <property type="match status" value="1"/>
</dbReference>
<dbReference type="InterPro" id="IPR013783">
    <property type="entry name" value="Ig-like_fold"/>
</dbReference>
<dbReference type="InterPro" id="IPR036890">
    <property type="entry name" value="HATPase_C_sf"/>
</dbReference>
<dbReference type="Gene3D" id="1.20.5.1930">
    <property type="match status" value="1"/>
</dbReference>
<feature type="chain" id="PRO_5022702709" description="Oxygen sensor histidine kinase NreB" evidence="14">
    <location>
        <begin position="23"/>
        <end position="1026"/>
    </location>
</feature>
<comment type="cofactor">
    <cofactor evidence="2">
        <name>[4Fe-4S] cluster</name>
        <dbReference type="ChEBI" id="CHEBI:49883"/>
    </cofactor>
</comment>
<dbReference type="Proteomes" id="UP000305398">
    <property type="component" value="Chromosome"/>
</dbReference>
<feature type="domain" description="Histidine kinase" evidence="15">
    <location>
        <begin position="830"/>
        <end position="1026"/>
    </location>
</feature>
<keyword evidence="14" id="KW-0732">Signal</keyword>
<dbReference type="EMBL" id="CP040896">
    <property type="protein sequence ID" value="QDA59582.1"/>
    <property type="molecule type" value="Genomic_DNA"/>
</dbReference>
<dbReference type="InterPro" id="IPR011712">
    <property type="entry name" value="Sig_transdc_His_kin_sub3_dim/P"/>
</dbReference>
<dbReference type="OrthoDB" id="9797097at2"/>
<evidence type="ECO:0000313" key="16">
    <source>
        <dbReference type="EMBL" id="QDA59582.1"/>
    </source>
</evidence>
<evidence type="ECO:0000256" key="1">
    <source>
        <dbReference type="ARBA" id="ARBA00000085"/>
    </source>
</evidence>
<evidence type="ECO:0000256" key="10">
    <source>
        <dbReference type="ARBA" id="ARBA00023004"/>
    </source>
</evidence>
<evidence type="ECO:0000313" key="17">
    <source>
        <dbReference type="Proteomes" id="UP000305398"/>
    </source>
</evidence>
<keyword evidence="10" id="KW-0408">Iron</keyword>
<evidence type="ECO:0000256" key="8">
    <source>
        <dbReference type="ARBA" id="ARBA00022553"/>
    </source>
</evidence>
<keyword evidence="7" id="KW-0963">Cytoplasm</keyword>
<dbReference type="AlphaFoldDB" id="A0A5B8A0D8"/>
<evidence type="ECO:0000256" key="12">
    <source>
        <dbReference type="ARBA" id="ARBA00024827"/>
    </source>
</evidence>
<dbReference type="SUPFAM" id="SSF55874">
    <property type="entry name" value="ATPase domain of HSP90 chaperone/DNA topoisomerase II/histidine kinase"/>
    <property type="match status" value="1"/>
</dbReference>
<evidence type="ECO:0000256" key="11">
    <source>
        <dbReference type="ARBA" id="ARBA00023014"/>
    </source>
</evidence>
<evidence type="ECO:0000256" key="14">
    <source>
        <dbReference type="SAM" id="SignalP"/>
    </source>
</evidence>
<name>A0A5B8A0D8_9BACT</name>